<accession>A0A830EBX5</accession>
<dbReference type="EMBL" id="BMOC01000001">
    <property type="protein sequence ID" value="GGI95260.1"/>
    <property type="molecule type" value="Genomic_DNA"/>
</dbReference>
<dbReference type="Proteomes" id="UP000653099">
    <property type="component" value="Unassembled WGS sequence"/>
</dbReference>
<protein>
    <submittedName>
        <fullName evidence="2">Uncharacterized protein</fullName>
    </submittedName>
</protein>
<comment type="caution">
    <text evidence="2">The sequence shown here is derived from an EMBL/GenBank/DDBJ whole genome shotgun (WGS) entry which is preliminary data.</text>
</comment>
<feature type="compositionally biased region" description="Basic and acidic residues" evidence="1">
    <location>
        <begin position="83"/>
        <end position="99"/>
    </location>
</feature>
<keyword evidence="3" id="KW-1185">Reference proteome</keyword>
<dbReference type="AlphaFoldDB" id="A0A830EBX5"/>
<reference evidence="2" key="1">
    <citation type="journal article" date="2014" name="Int. J. Syst. Evol. Microbiol.">
        <title>Complete genome sequence of Corynebacterium casei LMG S-19264T (=DSM 44701T), isolated from a smear-ripened cheese.</title>
        <authorList>
            <consortium name="US DOE Joint Genome Institute (JGI-PGF)"/>
            <person name="Walter F."/>
            <person name="Albersmeier A."/>
            <person name="Kalinowski J."/>
            <person name="Ruckert C."/>
        </authorList>
    </citation>
    <scope>NUCLEOTIDE SEQUENCE</scope>
    <source>
        <strain evidence="2">JCM 14359</strain>
    </source>
</reference>
<evidence type="ECO:0000313" key="2">
    <source>
        <dbReference type="EMBL" id="GGI95260.1"/>
    </source>
</evidence>
<proteinExistence type="predicted"/>
<gene>
    <name evidence="2" type="ORF">GCM10008995_01790</name>
</gene>
<feature type="region of interest" description="Disordered" evidence="1">
    <location>
        <begin position="83"/>
        <end position="120"/>
    </location>
</feature>
<evidence type="ECO:0000256" key="1">
    <source>
        <dbReference type="SAM" id="MobiDB-lite"/>
    </source>
</evidence>
<sequence>MKHLNRPLGYEIASLLIDSKLSFPEIKRRLPYDDVNDNEVNRILTEYETDAELFTLSKVNGDIKHTFNSQVFSDEELATIHDRAEERINDTLPDKDRSDTSQTNQAGRHMNLPHMESQFI</sequence>
<name>A0A830EBX5_9EURY</name>
<organism evidence="2 3">
    <name type="scientific">Halobellus salinus</name>
    <dbReference type="NCBI Taxonomy" id="931585"/>
    <lineage>
        <taxon>Archaea</taxon>
        <taxon>Methanobacteriati</taxon>
        <taxon>Methanobacteriota</taxon>
        <taxon>Stenosarchaea group</taxon>
        <taxon>Halobacteria</taxon>
        <taxon>Halobacteriales</taxon>
        <taxon>Haloferacaceae</taxon>
        <taxon>Halobellus</taxon>
    </lineage>
</organism>
<reference evidence="2" key="2">
    <citation type="submission" date="2020-09" db="EMBL/GenBank/DDBJ databases">
        <authorList>
            <person name="Sun Q."/>
            <person name="Ohkuma M."/>
        </authorList>
    </citation>
    <scope>NUCLEOTIDE SEQUENCE</scope>
    <source>
        <strain evidence="2">JCM 14359</strain>
    </source>
</reference>
<evidence type="ECO:0000313" key="3">
    <source>
        <dbReference type="Proteomes" id="UP000653099"/>
    </source>
</evidence>